<dbReference type="PANTHER" id="PTHR28671:SF3">
    <property type="entry name" value="COILED-COIL DOMAIN-CONTAINING PROTEIN 169"/>
    <property type="match status" value="1"/>
</dbReference>
<feature type="region of interest" description="Disordered" evidence="2">
    <location>
        <begin position="39"/>
        <end position="64"/>
    </location>
</feature>
<evidence type="ECO:0000313" key="4">
    <source>
        <dbReference type="Proteomes" id="UP001174909"/>
    </source>
</evidence>
<evidence type="ECO:0000256" key="1">
    <source>
        <dbReference type="SAM" id="Coils"/>
    </source>
</evidence>
<dbReference type="EMBL" id="CASHTH010003108">
    <property type="protein sequence ID" value="CAI8040405.1"/>
    <property type="molecule type" value="Genomic_DNA"/>
</dbReference>
<comment type="caution">
    <text evidence="3">The sequence shown here is derived from an EMBL/GenBank/DDBJ whole genome shotgun (WGS) entry which is preliminary data.</text>
</comment>
<dbReference type="AlphaFoldDB" id="A0AA35X6X0"/>
<accession>A0AA35X6X0</accession>
<feature type="coiled-coil region" evidence="1">
    <location>
        <begin position="105"/>
        <end position="153"/>
    </location>
</feature>
<reference evidence="3" key="1">
    <citation type="submission" date="2023-03" db="EMBL/GenBank/DDBJ databases">
        <authorList>
            <person name="Steffen K."/>
            <person name="Cardenas P."/>
        </authorList>
    </citation>
    <scope>NUCLEOTIDE SEQUENCE</scope>
</reference>
<gene>
    <name evidence="3" type="ORF">GBAR_LOCUS22524</name>
</gene>
<dbReference type="PANTHER" id="PTHR28671">
    <property type="entry name" value="COILED-COIL DOMAIN-CONTAINING PROTEIN 169"/>
    <property type="match status" value="1"/>
</dbReference>
<keyword evidence="1" id="KW-0175">Coiled coil</keyword>
<dbReference type="InterPro" id="IPR028022">
    <property type="entry name" value="DUF4600"/>
</dbReference>
<evidence type="ECO:0000313" key="3">
    <source>
        <dbReference type="EMBL" id="CAI8040405.1"/>
    </source>
</evidence>
<organism evidence="3 4">
    <name type="scientific">Geodia barretti</name>
    <name type="common">Barrett's horny sponge</name>
    <dbReference type="NCBI Taxonomy" id="519541"/>
    <lineage>
        <taxon>Eukaryota</taxon>
        <taxon>Metazoa</taxon>
        <taxon>Porifera</taxon>
        <taxon>Demospongiae</taxon>
        <taxon>Heteroscleromorpha</taxon>
        <taxon>Tetractinellida</taxon>
        <taxon>Astrophorina</taxon>
        <taxon>Geodiidae</taxon>
        <taxon>Geodia</taxon>
    </lineage>
</organism>
<evidence type="ECO:0000256" key="2">
    <source>
        <dbReference type="SAM" id="MobiDB-lite"/>
    </source>
</evidence>
<protein>
    <submittedName>
        <fullName evidence="3">Coiled-coil domain-containing protein 169</fullName>
    </submittedName>
</protein>
<name>A0AA35X6X0_GEOBA</name>
<dbReference type="Proteomes" id="UP001174909">
    <property type="component" value="Unassembled WGS sequence"/>
</dbReference>
<keyword evidence="4" id="KW-1185">Reference proteome</keyword>
<sequence length="160" mass="18650">MYRRKESSRIITLGAHAQRGNKLIQTTSHMREMVSDLEEHLKKESVPSSLREEYEEEVEKNRQLESEVEHLQQELFKKQGHREGGPAKGLQAYDGMSQLALKKLLRTLEKEKVEVEWELKEIEWRLDQEASAVSKATEEREAIRDRLAQLKSQSQVGSHQ</sequence>
<proteinExistence type="predicted"/>
<dbReference type="Pfam" id="PF15372">
    <property type="entry name" value="DUF4600"/>
    <property type="match status" value="1"/>
</dbReference>